<evidence type="ECO:0000256" key="6">
    <source>
        <dbReference type="ARBA" id="ARBA00023136"/>
    </source>
</evidence>
<sequence>MNTTLWISFIGTVLIIGVTPGPSVLLASANSMSHGAQKTTGTILGDLSANAIQIVLSSLGLASIVISSGEVFSLIKWVGVGYLIYMGVMKIISAPKYGEFKKNNQNKSFLKLYSEGFFMSASNPKAIVFFAALFPLFIDQNLAFAPQVIILGITYLIIDGICLFVYVKFASRLKKYLEDQEKIHLQNKIIGTLLICSGLLLSMVKRTKT</sequence>
<feature type="transmembrane region" description="Helical" evidence="7">
    <location>
        <begin position="6"/>
        <end position="27"/>
    </location>
</feature>
<comment type="subcellular location">
    <subcellularLocation>
        <location evidence="1">Cell membrane</location>
        <topology evidence="1">Multi-pass membrane protein</topology>
    </subcellularLocation>
</comment>
<protein>
    <submittedName>
        <fullName evidence="8">LysE family translocator</fullName>
    </submittedName>
</protein>
<feature type="transmembrane region" description="Helical" evidence="7">
    <location>
        <begin position="116"/>
        <end position="138"/>
    </location>
</feature>
<reference evidence="8 9" key="1">
    <citation type="submission" date="2019-07" db="EMBL/GenBank/DDBJ databases">
        <title>The draft genome sequence of Aquimarina algiphila M91.</title>
        <authorList>
            <person name="Meng X."/>
        </authorList>
    </citation>
    <scope>NUCLEOTIDE SEQUENCE [LARGE SCALE GENOMIC DNA]</scope>
    <source>
        <strain evidence="8 9">M91</strain>
    </source>
</reference>
<proteinExistence type="inferred from homology"/>
<evidence type="ECO:0000256" key="7">
    <source>
        <dbReference type="SAM" id="Phobius"/>
    </source>
</evidence>
<evidence type="ECO:0000256" key="4">
    <source>
        <dbReference type="ARBA" id="ARBA00022692"/>
    </source>
</evidence>
<organism evidence="8 9">
    <name type="scientific">Aquimarina algiphila</name>
    <dbReference type="NCBI Taxonomy" id="2047982"/>
    <lineage>
        <taxon>Bacteria</taxon>
        <taxon>Pseudomonadati</taxon>
        <taxon>Bacteroidota</taxon>
        <taxon>Flavobacteriia</taxon>
        <taxon>Flavobacteriales</taxon>
        <taxon>Flavobacteriaceae</taxon>
        <taxon>Aquimarina</taxon>
    </lineage>
</organism>
<feature type="transmembrane region" description="Helical" evidence="7">
    <location>
        <begin position="144"/>
        <end position="167"/>
    </location>
</feature>
<feature type="transmembrane region" description="Helical" evidence="7">
    <location>
        <begin position="74"/>
        <end position="95"/>
    </location>
</feature>
<name>A0A554VLF5_9FLAO</name>
<dbReference type="Proteomes" id="UP000318833">
    <property type="component" value="Unassembled WGS sequence"/>
</dbReference>
<evidence type="ECO:0000256" key="2">
    <source>
        <dbReference type="ARBA" id="ARBA00007928"/>
    </source>
</evidence>
<dbReference type="EMBL" id="VLNR01000018">
    <property type="protein sequence ID" value="TSE08948.1"/>
    <property type="molecule type" value="Genomic_DNA"/>
</dbReference>
<keyword evidence="3" id="KW-1003">Cell membrane</keyword>
<evidence type="ECO:0000256" key="5">
    <source>
        <dbReference type="ARBA" id="ARBA00022989"/>
    </source>
</evidence>
<dbReference type="InterPro" id="IPR001123">
    <property type="entry name" value="LeuE-type"/>
</dbReference>
<dbReference type="GO" id="GO:0042970">
    <property type="term" value="F:homoserine transmembrane transporter activity"/>
    <property type="evidence" value="ECO:0007669"/>
    <property type="project" value="TreeGrafter"/>
</dbReference>
<comment type="similarity">
    <text evidence="2">Belongs to the Rht family.</text>
</comment>
<dbReference type="PIRSF" id="PIRSF006324">
    <property type="entry name" value="LeuE"/>
    <property type="match status" value="1"/>
</dbReference>
<keyword evidence="9" id="KW-1185">Reference proteome</keyword>
<keyword evidence="6 7" id="KW-0472">Membrane</keyword>
<dbReference type="GO" id="GO:0005886">
    <property type="term" value="C:plasma membrane"/>
    <property type="evidence" value="ECO:0007669"/>
    <property type="project" value="UniProtKB-SubCell"/>
</dbReference>
<dbReference type="AlphaFoldDB" id="A0A554VLF5"/>
<accession>A0A554VLF5</accession>
<dbReference type="OrthoDB" id="9784202at2"/>
<evidence type="ECO:0000256" key="3">
    <source>
        <dbReference type="ARBA" id="ARBA00022475"/>
    </source>
</evidence>
<evidence type="ECO:0000256" key="1">
    <source>
        <dbReference type="ARBA" id="ARBA00004651"/>
    </source>
</evidence>
<evidence type="ECO:0000313" key="8">
    <source>
        <dbReference type="EMBL" id="TSE08948.1"/>
    </source>
</evidence>
<evidence type="ECO:0000313" key="9">
    <source>
        <dbReference type="Proteomes" id="UP000318833"/>
    </source>
</evidence>
<dbReference type="PANTHER" id="PTHR30086">
    <property type="entry name" value="ARGININE EXPORTER PROTEIN ARGO"/>
    <property type="match status" value="1"/>
</dbReference>
<dbReference type="Pfam" id="PF01810">
    <property type="entry name" value="LysE"/>
    <property type="match status" value="1"/>
</dbReference>
<dbReference type="PANTHER" id="PTHR30086:SF14">
    <property type="entry name" value="HOMOSERINE_HOMOSERINE LACTONE EFFLUX PROTEIN"/>
    <property type="match status" value="1"/>
</dbReference>
<gene>
    <name evidence="8" type="ORF">FOF46_10785</name>
</gene>
<feature type="transmembrane region" description="Helical" evidence="7">
    <location>
        <begin position="47"/>
        <end position="68"/>
    </location>
</feature>
<keyword evidence="4 7" id="KW-0812">Transmembrane</keyword>
<dbReference type="RefSeq" id="WP_143916466.1">
    <property type="nucleotide sequence ID" value="NZ_CANMIK010000019.1"/>
</dbReference>
<keyword evidence="5 7" id="KW-1133">Transmembrane helix</keyword>
<comment type="caution">
    <text evidence="8">The sequence shown here is derived from an EMBL/GenBank/DDBJ whole genome shotgun (WGS) entry which is preliminary data.</text>
</comment>